<organism evidence="2 3">
    <name type="scientific">Martelella lutilitoris</name>
    <dbReference type="NCBI Taxonomy" id="2583532"/>
    <lineage>
        <taxon>Bacteria</taxon>
        <taxon>Pseudomonadati</taxon>
        <taxon>Pseudomonadota</taxon>
        <taxon>Alphaproteobacteria</taxon>
        <taxon>Hyphomicrobiales</taxon>
        <taxon>Aurantimonadaceae</taxon>
        <taxon>Martelella</taxon>
    </lineage>
</organism>
<gene>
    <name evidence="2" type="ORF">FF124_09660</name>
</gene>
<dbReference type="PIRSF" id="PIRSF008757">
    <property type="entry name" value="UCP008757"/>
    <property type="match status" value="1"/>
</dbReference>
<dbReference type="RefSeq" id="WP_138748294.1">
    <property type="nucleotide sequence ID" value="NZ_VCLB01000005.1"/>
</dbReference>
<comment type="similarity">
    <text evidence="1">Belongs to the UPF0303 family.</text>
</comment>
<dbReference type="EMBL" id="VCLB01000005">
    <property type="protein sequence ID" value="TNB47849.1"/>
    <property type="molecule type" value="Genomic_DNA"/>
</dbReference>
<name>A0A5C4JT66_9HYPH</name>
<keyword evidence="3" id="KW-1185">Reference proteome</keyword>
<evidence type="ECO:0000313" key="2">
    <source>
        <dbReference type="EMBL" id="TNB47849.1"/>
    </source>
</evidence>
<sequence>MNDIADLEKQVAEQEERLVFRTFSEDDAWDLGQRLVGRALAHEAKVVINIRTPNRTLFHAALPGSAPDNDMWARRKSNVVFHFHRSSYAIELEHRRKGRTIGPELGLDIKDFADHGGSFPVRLKGAGVFAAITISGLASADDHGLIVAVLEAYLNQQ</sequence>
<dbReference type="AlphaFoldDB" id="A0A5C4JT66"/>
<dbReference type="Gene3D" id="3.30.450.150">
    <property type="entry name" value="Haem-degrading domain"/>
    <property type="match status" value="1"/>
</dbReference>
<dbReference type="Proteomes" id="UP000307874">
    <property type="component" value="Unassembled WGS sequence"/>
</dbReference>
<evidence type="ECO:0000313" key="3">
    <source>
        <dbReference type="Proteomes" id="UP000307874"/>
    </source>
</evidence>
<dbReference type="HAMAP" id="MF_00761">
    <property type="entry name" value="UPF0303"/>
    <property type="match status" value="1"/>
</dbReference>
<evidence type="ECO:0000256" key="1">
    <source>
        <dbReference type="HAMAP-Rule" id="MF_00761"/>
    </source>
</evidence>
<dbReference type="Pfam" id="PF03928">
    <property type="entry name" value="HbpS-like"/>
    <property type="match status" value="1"/>
</dbReference>
<reference evidence="2 3" key="1">
    <citation type="submission" date="2019-06" db="EMBL/GenBank/DDBJ databases">
        <title>Martelella lutilitoris sp. nov., isolated from a tidal mudflat.</title>
        <authorList>
            <person name="Kim Y.-J."/>
        </authorList>
    </citation>
    <scope>NUCLEOTIDE SEQUENCE [LARGE SCALE GENOMIC DNA]</scope>
    <source>
        <strain evidence="2 3">GH2-6</strain>
    </source>
</reference>
<dbReference type="OrthoDB" id="9815315at2"/>
<accession>A0A5C4JT66</accession>
<dbReference type="NCBIfam" id="NF002696">
    <property type="entry name" value="PRK02487.1-5"/>
    <property type="match status" value="1"/>
</dbReference>
<proteinExistence type="inferred from homology"/>
<dbReference type="InterPro" id="IPR005624">
    <property type="entry name" value="PduO/GlcC-like"/>
</dbReference>
<dbReference type="InterPro" id="IPR010371">
    <property type="entry name" value="YBR137W-like"/>
</dbReference>
<dbReference type="PANTHER" id="PTHR28255">
    <property type="match status" value="1"/>
</dbReference>
<protein>
    <recommendedName>
        <fullName evidence="1">UPF0303 protein FF124_09660</fullName>
    </recommendedName>
</protein>
<dbReference type="SUPFAM" id="SSF143744">
    <property type="entry name" value="GlcG-like"/>
    <property type="match status" value="1"/>
</dbReference>
<dbReference type="InterPro" id="IPR038084">
    <property type="entry name" value="PduO/GlcC-like_sf"/>
</dbReference>
<comment type="caution">
    <text evidence="2">The sequence shown here is derived from an EMBL/GenBank/DDBJ whole genome shotgun (WGS) entry which is preliminary data.</text>
</comment>
<dbReference type="PANTHER" id="PTHR28255:SF1">
    <property type="entry name" value="UPF0303 PROTEIN YBR137W"/>
    <property type="match status" value="1"/>
</dbReference>